<protein>
    <submittedName>
        <fullName evidence="2">Uncharacterized protein</fullName>
    </submittedName>
</protein>
<evidence type="ECO:0000313" key="3">
    <source>
        <dbReference type="Proteomes" id="UP000024635"/>
    </source>
</evidence>
<reference evidence="3" key="1">
    <citation type="journal article" date="2015" name="Nat. Genet.">
        <title>The genome and transcriptome of the zoonotic hookworm Ancylostoma ceylanicum identify infection-specific gene families.</title>
        <authorList>
            <person name="Schwarz E.M."/>
            <person name="Hu Y."/>
            <person name="Antoshechkin I."/>
            <person name="Miller M.M."/>
            <person name="Sternberg P.W."/>
            <person name="Aroian R.V."/>
        </authorList>
    </citation>
    <scope>NUCLEOTIDE SEQUENCE</scope>
    <source>
        <strain evidence="3">HY135</strain>
    </source>
</reference>
<feature type="region of interest" description="Disordered" evidence="1">
    <location>
        <begin position="125"/>
        <end position="144"/>
    </location>
</feature>
<organism evidence="2 3">
    <name type="scientific">Ancylostoma ceylanicum</name>
    <dbReference type="NCBI Taxonomy" id="53326"/>
    <lineage>
        <taxon>Eukaryota</taxon>
        <taxon>Metazoa</taxon>
        <taxon>Ecdysozoa</taxon>
        <taxon>Nematoda</taxon>
        <taxon>Chromadorea</taxon>
        <taxon>Rhabditida</taxon>
        <taxon>Rhabditina</taxon>
        <taxon>Rhabditomorpha</taxon>
        <taxon>Strongyloidea</taxon>
        <taxon>Ancylostomatidae</taxon>
        <taxon>Ancylostomatinae</taxon>
        <taxon>Ancylostoma</taxon>
    </lineage>
</organism>
<accession>A0A016UXV5</accession>
<dbReference type="Proteomes" id="UP000024635">
    <property type="component" value="Unassembled WGS sequence"/>
</dbReference>
<gene>
    <name evidence="2" type="primary">Acey_s0024.g946</name>
    <name evidence="2" type="ORF">Y032_0024g946</name>
</gene>
<evidence type="ECO:0000313" key="2">
    <source>
        <dbReference type="EMBL" id="EYC19572.1"/>
    </source>
</evidence>
<dbReference type="AlphaFoldDB" id="A0A016UXV5"/>
<comment type="caution">
    <text evidence="2">The sequence shown here is derived from an EMBL/GenBank/DDBJ whole genome shotgun (WGS) entry which is preliminary data.</text>
</comment>
<dbReference type="EMBL" id="JARK01001360">
    <property type="protein sequence ID" value="EYC19572.1"/>
    <property type="molecule type" value="Genomic_DNA"/>
</dbReference>
<proteinExistence type="predicted"/>
<evidence type="ECO:0000256" key="1">
    <source>
        <dbReference type="SAM" id="MobiDB-lite"/>
    </source>
</evidence>
<name>A0A016UXV5_9BILA</name>
<sequence>MSTPRLLALRGCRALYLEPYAYLSPAIPDTRPSAPGKYPRPGMVGENSYAHLQGCPLEETRPLIRVGAMILRIGLVSTHPRPRWGCPGRGMHTAPGKGGATELCDWPFAWIDQSLSLTAPLSPGITPHTRVSLTSTMRKSEPPR</sequence>
<keyword evidence="3" id="KW-1185">Reference proteome</keyword>